<dbReference type="eggNOG" id="COG0834">
    <property type="taxonomic scope" value="Bacteria"/>
</dbReference>
<dbReference type="Pfam" id="PF00497">
    <property type="entry name" value="SBP_bac_3"/>
    <property type="match status" value="1"/>
</dbReference>
<evidence type="ECO:0000256" key="1">
    <source>
        <dbReference type="ARBA" id="ARBA00004196"/>
    </source>
</evidence>
<comment type="subcellular location">
    <subcellularLocation>
        <location evidence="1">Cell envelope</location>
    </subcellularLocation>
</comment>
<evidence type="ECO:0000256" key="3">
    <source>
        <dbReference type="ARBA" id="ARBA00022729"/>
    </source>
</evidence>
<dbReference type="PANTHER" id="PTHR35936:SF19">
    <property type="entry name" value="AMINO-ACID-BINDING PROTEIN YXEM-RELATED"/>
    <property type="match status" value="1"/>
</dbReference>
<evidence type="ECO:0000256" key="4">
    <source>
        <dbReference type="RuleBase" id="RU003744"/>
    </source>
</evidence>
<protein>
    <submittedName>
        <fullName evidence="7">Family 3 extracellular solute-binding protein</fullName>
    </submittedName>
</protein>
<accession>K8WYU3</accession>
<keyword evidence="3 5" id="KW-0732">Signal</keyword>
<dbReference type="Gene3D" id="3.40.190.10">
    <property type="entry name" value="Periplasmic binding protein-like II"/>
    <property type="match status" value="2"/>
</dbReference>
<evidence type="ECO:0000256" key="5">
    <source>
        <dbReference type="SAM" id="SignalP"/>
    </source>
</evidence>
<dbReference type="PANTHER" id="PTHR35936">
    <property type="entry name" value="MEMBRANE-BOUND LYTIC MUREIN TRANSGLYCOSYLASE F"/>
    <property type="match status" value="1"/>
</dbReference>
<evidence type="ECO:0000259" key="6">
    <source>
        <dbReference type="SMART" id="SM00062"/>
    </source>
</evidence>
<dbReference type="SMART" id="SM00062">
    <property type="entry name" value="PBPb"/>
    <property type="match status" value="1"/>
</dbReference>
<sequence>MKKYITIIAGLVAATLLTACDNKTEKAPDAQASQEIRIGATGLSFPSAYKKDGQLTGFDVEIAETIAKDLNYKVVWVTSDFSGLMGQLEAKKLDTVANVVSITPARQEKYDFTAPYSYYGSQLVTNKQNTDINTTDDLKGKTVAGVLGSNHLVNLKKAYGENGVTIKTYESRDAAMNDAISNRVQAYINSRPILLAEIKENNLPLKLVGEPLVVEAVGFPFQKDEKGNQLKVAFDKELQVMREDGRLKAISEKYFGEDITAKKAN</sequence>
<comment type="similarity">
    <text evidence="2 4">Belongs to the bacterial solute-binding protein 3 family.</text>
</comment>
<organism evidence="7 8">
    <name type="scientific">Providencia burhodogranariea DSM 19968</name>
    <dbReference type="NCBI Taxonomy" id="1141662"/>
    <lineage>
        <taxon>Bacteria</taxon>
        <taxon>Pseudomonadati</taxon>
        <taxon>Pseudomonadota</taxon>
        <taxon>Gammaproteobacteria</taxon>
        <taxon>Enterobacterales</taxon>
        <taxon>Morganellaceae</taxon>
        <taxon>Providencia</taxon>
    </lineage>
</organism>
<proteinExistence type="inferred from homology"/>
<dbReference type="RefSeq" id="WP_008910256.1">
    <property type="nucleotide sequence ID" value="NZ_KB233222.1"/>
</dbReference>
<dbReference type="PATRIC" id="fig|1141662.3.peg.212"/>
<name>K8WYU3_9GAMM</name>
<evidence type="ECO:0000256" key="2">
    <source>
        <dbReference type="ARBA" id="ARBA00010333"/>
    </source>
</evidence>
<evidence type="ECO:0000313" key="7">
    <source>
        <dbReference type="EMBL" id="EKT65076.1"/>
    </source>
</evidence>
<evidence type="ECO:0000313" key="8">
    <source>
        <dbReference type="Proteomes" id="UP000009336"/>
    </source>
</evidence>
<dbReference type="EMBL" id="AKKL01000002">
    <property type="protein sequence ID" value="EKT65076.1"/>
    <property type="molecule type" value="Genomic_DNA"/>
</dbReference>
<dbReference type="STRING" id="1141662.OOA_01035"/>
<dbReference type="Proteomes" id="UP000009336">
    <property type="component" value="Unassembled WGS sequence"/>
</dbReference>
<gene>
    <name evidence="7" type="ORF">OOA_01035</name>
</gene>
<dbReference type="GO" id="GO:0030288">
    <property type="term" value="C:outer membrane-bounded periplasmic space"/>
    <property type="evidence" value="ECO:0007669"/>
    <property type="project" value="UniProtKB-ARBA"/>
</dbReference>
<dbReference type="InterPro" id="IPR001638">
    <property type="entry name" value="Solute-binding_3/MltF_N"/>
</dbReference>
<feature type="signal peptide" evidence="5">
    <location>
        <begin position="1"/>
        <end position="19"/>
    </location>
</feature>
<dbReference type="HOGENOM" id="CLU_019602_18_5_6"/>
<dbReference type="SUPFAM" id="SSF53850">
    <property type="entry name" value="Periplasmic binding protein-like II"/>
    <property type="match status" value="1"/>
</dbReference>
<dbReference type="PROSITE" id="PS01039">
    <property type="entry name" value="SBP_BACTERIAL_3"/>
    <property type="match status" value="1"/>
</dbReference>
<reference evidence="7 8" key="1">
    <citation type="journal article" date="2012" name="BMC Genomics">
        <title>Comparative genomics of bacteria in the genus Providencia isolated from wild Drosophila melanogaster.</title>
        <authorList>
            <person name="Galac M.R."/>
            <person name="Lazzaro B.P."/>
        </authorList>
    </citation>
    <scope>NUCLEOTIDE SEQUENCE [LARGE SCALE GENOMIC DNA]</scope>
    <source>
        <strain evidence="7 8">DSM 19968</strain>
    </source>
</reference>
<keyword evidence="8" id="KW-1185">Reference proteome</keyword>
<dbReference type="PROSITE" id="PS51257">
    <property type="entry name" value="PROKAR_LIPOPROTEIN"/>
    <property type="match status" value="1"/>
</dbReference>
<feature type="domain" description="Solute-binding protein family 3/N-terminal" evidence="6">
    <location>
        <begin position="35"/>
        <end position="258"/>
    </location>
</feature>
<dbReference type="CDD" id="cd13709">
    <property type="entry name" value="PBP2_YxeM"/>
    <property type="match status" value="1"/>
</dbReference>
<dbReference type="AlphaFoldDB" id="K8WYU3"/>
<dbReference type="InterPro" id="IPR018313">
    <property type="entry name" value="SBP_3_CS"/>
</dbReference>
<feature type="chain" id="PRO_5003923830" evidence="5">
    <location>
        <begin position="20"/>
        <end position="265"/>
    </location>
</feature>
<dbReference type="OrthoDB" id="368476at2"/>
<comment type="caution">
    <text evidence="7">The sequence shown here is derived from an EMBL/GenBank/DDBJ whole genome shotgun (WGS) entry which is preliminary data.</text>
</comment>